<protein>
    <submittedName>
        <fullName evidence="1">Uncharacterized protein</fullName>
    </submittedName>
</protein>
<gene>
    <name evidence="1" type="ORF">Ahu01nite_097750</name>
</gene>
<accession>A0ABQ4A748</accession>
<proteinExistence type="predicted"/>
<dbReference type="RefSeq" id="WP_203843574.1">
    <property type="nucleotide sequence ID" value="NZ_BAAATV010000016.1"/>
</dbReference>
<reference evidence="1 2" key="1">
    <citation type="submission" date="2021-01" db="EMBL/GenBank/DDBJ databases">
        <title>Whole genome shotgun sequence of Actinoplanes humidus NBRC 14915.</title>
        <authorList>
            <person name="Komaki H."/>
            <person name="Tamura T."/>
        </authorList>
    </citation>
    <scope>NUCLEOTIDE SEQUENCE [LARGE SCALE GENOMIC DNA]</scope>
    <source>
        <strain evidence="1 2">NBRC 14915</strain>
    </source>
</reference>
<sequence>MNITQPYDWRTDAVLYEVADERARQDAKFGQQNHLDGTGQPTSRAMADSARTLCKDAAQRGLLTWRFVLEEEYREAVAERDPVRLRAELLQVAAVAVAWVEAIDRRPFADDKSSHDRVGS</sequence>
<keyword evidence="2" id="KW-1185">Reference proteome</keyword>
<dbReference type="EMBL" id="BOMN01000149">
    <property type="protein sequence ID" value="GIE26673.1"/>
    <property type="molecule type" value="Genomic_DNA"/>
</dbReference>
<evidence type="ECO:0000313" key="2">
    <source>
        <dbReference type="Proteomes" id="UP000603200"/>
    </source>
</evidence>
<organism evidence="1 2">
    <name type="scientific">Winogradskya humida</name>
    <dbReference type="NCBI Taxonomy" id="113566"/>
    <lineage>
        <taxon>Bacteria</taxon>
        <taxon>Bacillati</taxon>
        <taxon>Actinomycetota</taxon>
        <taxon>Actinomycetes</taxon>
        <taxon>Micromonosporales</taxon>
        <taxon>Micromonosporaceae</taxon>
        <taxon>Winogradskya</taxon>
    </lineage>
</organism>
<dbReference type="Proteomes" id="UP000603200">
    <property type="component" value="Unassembled WGS sequence"/>
</dbReference>
<comment type="caution">
    <text evidence="1">The sequence shown here is derived from an EMBL/GenBank/DDBJ whole genome shotgun (WGS) entry which is preliminary data.</text>
</comment>
<name>A0ABQ4A748_9ACTN</name>
<evidence type="ECO:0000313" key="1">
    <source>
        <dbReference type="EMBL" id="GIE26673.1"/>
    </source>
</evidence>